<keyword evidence="1 8" id="KW-0121">Carboxypeptidase</keyword>
<accession>A0A1H6CB70</accession>
<dbReference type="EC" id="3.4.17.19" evidence="8"/>
<evidence type="ECO:0000256" key="10">
    <source>
        <dbReference type="PIRSR" id="PIRSR006615-2"/>
    </source>
</evidence>
<dbReference type="PANTHER" id="PTHR34217:SF1">
    <property type="entry name" value="CARBOXYPEPTIDASE 1"/>
    <property type="match status" value="1"/>
</dbReference>
<evidence type="ECO:0000256" key="1">
    <source>
        <dbReference type="ARBA" id="ARBA00022645"/>
    </source>
</evidence>
<evidence type="ECO:0000313" key="12">
    <source>
        <dbReference type="Proteomes" id="UP000236745"/>
    </source>
</evidence>
<evidence type="ECO:0000256" key="4">
    <source>
        <dbReference type="ARBA" id="ARBA00022801"/>
    </source>
</evidence>
<dbReference type="Gene3D" id="1.10.1370.30">
    <property type="match status" value="1"/>
</dbReference>
<keyword evidence="12" id="KW-1185">Reference proteome</keyword>
<reference evidence="11 12" key="1">
    <citation type="submission" date="2016-10" db="EMBL/GenBank/DDBJ databases">
        <authorList>
            <person name="de Groot N.N."/>
        </authorList>
    </citation>
    <scope>NUCLEOTIDE SEQUENCE [LARGE SCALE GENOMIC DNA]</scope>
    <source>
        <strain evidence="11 12">DSM 22012</strain>
    </source>
</reference>
<keyword evidence="2 8" id="KW-0645">Protease</keyword>
<dbReference type="SUPFAM" id="SSF55486">
    <property type="entry name" value="Metalloproteases ('zincins'), catalytic domain"/>
    <property type="match status" value="1"/>
</dbReference>
<dbReference type="GO" id="GO:0004181">
    <property type="term" value="F:metallocarboxypeptidase activity"/>
    <property type="evidence" value="ECO:0007669"/>
    <property type="project" value="UniProtKB-UniRule"/>
</dbReference>
<dbReference type="OrthoDB" id="9772308at2"/>
<dbReference type="AlphaFoldDB" id="A0A1H6CB70"/>
<evidence type="ECO:0000256" key="5">
    <source>
        <dbReference type="ARBA" id="ARBA00023049"/>
    </source>
</evidence>
<evidence type="ECO:0000256" key="6">
    <source>
        <dbReference type="ARBA" id="ARBA00052755"/>
    </source>
</evidence>
<sequence>MRAYQSLVDQFTRLNRLAHASTFLGWDQEVMMPPGGAESRAQAMAELHQLQHEMLTAPQLGDWFAEAQQQTLSADEQASLREMHRQWLQASCLPSDLVQAQSLASSRCSHAWREQRGKNDWQGFLSNFKELVNLSRQEAKARMDAADGAFDTPYDALLDLYSSGDTSTSIGKVFDGLKAELPELINTVIERQRRRPHVDLSGHYPVASQEQLSREVMKLLGFDFNNGRLDISSHPFSTGVRGDHRITTRYNEDGFIDALMGTVHETGHASYEAGLPEAWNGLPVGEARSMSIHESQSLLFEKQLLLSQPFVRYLTPMIQRHFPALKEVDNDEFWHAMTHVQRGFIRVDADEVTYPMHIVLRYEIESKLINGEMEAEDIPDAWAEKMHDYLGLDTRGNYKDGCLQDIHWPSGAFGYFPSYTLGALNAAQLFAAMHRDMEDLDAHLGRGDVTPLRQWLGEKIWSKGSFLSSEELMTQATGETTNPEYFIRHIRSRYLEG</sequence>
<evidence type="ECO:0000256" key="3">
    <source>
        <dbReference type="ARBA" id="ARBA00022723"/>
    </source>
</evidence>
<dbReference type="RefSeq" id="WP_104004175.1">
    <property type="nucleotide sequence ID" value="NZ_FNVQ01000003.1"/>
</dbReference>
<comment type="function">
    <text evidence="8">Broad specificity carboxypetidase that releases amino acids sequentially from the C-terminus, including neutral, aromatic, polar and basic residues.</text>
</comment>
<dbReference type="GO" id="GO:0008270">
    <property type="term" value="F:zinc ion binding"/>
    <property type="evidence" value="ECO:0007669"/>
    <property type="project" value="UniProtKB-ARBA"/>
</dbReference>
<evidence type="ECO:0000256" key="9">
    <source>
        <dbReference type="PIRSR" id="PIRSR006615-1"/>
    </source>
</evidence>
<dbReference type="PIRSF" id="PIRSF006615">
    <property type="entry name" value="Zn_crbxpep_Taq"/>
    <property type="match status" value="1"/>
</dbReference>
<dbReference type="InterPro" id="IPR001333">
    <property type="entry name" value="Peptidase_M32_Taq"/>
</dbReference>
<comment type="cofactor">
    <cofactor evidence="9">
        <name>Zn(2+)</name>
        <dbReference type="ChEBI" id="CHEBI:29105"/>
    </cofactor>
    <text evidence="9">Binds 1 zinc ion per subunit.</text>
</comment>
<name>A0A1H6CB70_9GAMM</name>
<feature type="binding site" evidence="9">
    <location>
        <position position="264"/>
    </location>
    <ligand>
        <name>Zn(2+)</name>
        <dbReference type="ChEBI" id="CHEBI:29105"/>
        <note>catalytic</note>
    </ligand>
</feature>
<dbReference type="FunFam" id="1.10.1370.30:FF:000003">
    <property type="entry name" value="Thermostable carboxypeptidase 1"/>
    <property type="match status" value="1"/>
</dbReference>
<keyword evidence="9" id="KW-0862">Zinc</keyword>
<evidence type="ECO:0000256" key="2">
    <source>
        <dbReference type="ARBA" id="ARBA00022670"/>
    </source>
</evidence>
<dbReference type="Pfam" id="PF02074">
    <property type="entry name" value="Peptidase_M32"/>
    <property type="match status" value="1"/>
</dbReference>
<protein>
    <recommendedName>
        <fullName evidence="8">Metal-dependent carboxypeptidase</fullName>
        <ecNumber evidence="8">3.4.17.19</ecNumber>
    </recommendedName>
</protein>
<gene>
    <name evidence="11" type="ORF">SAMN05444390_103336</name>
</gene>
<evidence type="ECO:0000256" key="7">
    <source>
        <dbReference type="ARBA" id="ARBA00061580"/>
    </source>
</evidence>
<feature type="binding site" evidence="9">
    <location>
        <position position="268"/>
    </location>
    <ligand>
        <name>Zn(2+)</name>
        <dbReference type="ChEBI" id="CHEBI:29105"/>
        <note>catalytic</note>
    </ligand>
</feature>
<dbReference type="Proteomes" id="UP000236745">
    <property type="component" value="Unassembled WGS sequence"/>
</dbReference>
<organism evidence="11 12">
    <name type="scientific">Marinobacterium lutimaris</name>
    <dbReference type="NCBI Taxonomy" id="568106"/>
    <lineage>
        <taxon>Bacteria</taxon>
        <taxon>Pseudomonadati</taxon>
        <taxon>Pseudomonadota</taxon>
        <taxon>Gammaproteobacteria</taxon>
        <taxon>Oceanospirillales</taxon>
        <taxon>Oceanospirillaceae</taxon>
        <taxon>Marinobacterium</taxon>
    </lineage>
</organism>
<proteinExistence type="inferred from homology"/>
<dbReference type="PANTHER" id="PTHR34217">
    <property type="entry name" value="METAL-DEPENDENT CARBOXYPEPTIDASE"/>
    <property type="match status" value="1"/>
</dbReference>
<keyword evidence="4 8" id="KW-0378">Hydrolase</keyword>
<feature type="binding site" evidence="9">
    <location>
        <position position="294"/>
    </location>
    <ligand>
        <name>Zn(2+)</name>
        <dbReference type="ChEBI" id="CHEBI:29105"/>
        <note>catalytic</note>
    </ligand>
</feature>
<feature type="active site" description="Proton donor/acceptor" evidence="10">
    <location>
        <position position="265"/>
    </location>
</feature>
<dbReference type="EMBL" id="FNVQ01000003">
    <property type="protein sequence ID" value="SEG70138.1"/>
    <property type="molecule type" value="Genomic_DNA"/>
</dbReference>
<keyword evidence="5 8" id="KW-0482">Metalloprotease</keyword>
<comment type="catalytic activity">
    <reaction evidence="6 8">
        <text>Release of a C-terminal amino acid with broad specificity, except for -Pro.</text>
        <dbReference type="EC" id="3.4.17.19"/>
    </reaction>
</comment>
<dbReference type="CDD" id="cd06460">
    <property type="entry name" value="M32_Taq"/>
    <property type="match status" value="1"/>
</dbReference>
<evidence type="ECO:0000313" key="11">
    <source>
        <dbReference type="EMBL" id="SEG70138.1"/>
    </source>
</evidence>
<comment type="similarity">
    <text evidence="7 8">Belongs to the peptidase M32 family.</text>
</comment>
<evidence type="ECO:0000256" key="8">
    <source>
        <dbReference type="PIRNR" id="PIRNR006615"/>
    </source>
</evidence>
<keyword evidence="3 8" id="KW-0479">Metal-binding</keyword>
<dbReference type="PROSITE" id="PS52034">
    <property type="entry name" value="PEPTIDASE_M32"/>
    <property type="match status" value="1"/>
</dbReference>
<dbReference type="PRINTS" id="PR00998">
    <property type="entry name" value="CRBOXYPTASET"/>
</dbReference>
<dbReference type="GO" id="GO:0006508">
    <property type="term" value="P:proteolysis"/>
    <property type="evidence" value="ECO:0007669"/>
    <property type="project" value="UniProtKB-UniRule"/>
</dbReference>